<evidence type="ECO:0000313" key="1">
    <source>
        <dbReference type="EMBL" id="KZD72062.1"/>
    </source>
</evidence>
<reference evidence="1 2" key="1">
    <citation type="submission" date="2015-09" db="EMBL/GenBank/DDBJ databases">
        <title>Bacillus cereus food isolates.</title>
        <authorList>
            <person name="Boekhorst J."/>
        </authorList>
    </citation>
    <scope>NUCLEOTIDE SEQUENCE [LARGE SCALE GENOMIC DNA]</scope>
    <source>
        <strain evidence="1 2">B4088</strain>
    </source>
</reference>
<protein>
    <submittedName>
        <fullName evidence="1">Uncharacterized protein</fullName>
    </submittedName>
</protein>
<dbReference type="AlphaFoldDB" id="A0A164QR57"/>
<sequence>MSGLGSISIDRVAPKQKGKGISPLTVETVHGLIGVSTQEFNGCMEENFRLSEYNVSVRPDESVILEWMYKIPSKLDFINGLMVEVEIMKKNYLLMLAKKEDEIEFDRAKKRISIYQEYETKVSRYPEETKQFIKDFKTNVLEGKMTNSIAERLLMQKTPQKPTVNIMDDLSRVEDKKKREEVYALKETLNKYDELYKRLERVQQKFITLNFTIKKDVDYLIAEMRNGKNF</sequence>
<comment type="caution">
    <text evidence="1">The sequence shown here is derived from an EMBL/GenBank/DDBJ whole genome shotgun (WGS) entry which is preliminary data.</text>
</comment>
<organism evidence="1 2">
    <name type="scientific">Bacillus cereus</name>
    <dbReference type="NCBI Taxonomy" id="1396"/>
    <lineage>
        <taxon>Bacteria</taxon>
        <taxon>Bacillati</taxon>
        <taxon>Bacillota</taxon>
        <taxon>Bacilli</taxon>
        <taxon>Bacillales</taxon>
        <taxon>Bacillaceae</taxon>
        <taxon>Bacillus</taxon>
        <taxon>Bacillus cereus group</taxon>
    </lineage>
</organism>
<dbReference type="PATRIC" id="fig|1396.535.peg.4275"/>
<gene>
    <name evidence="1" type="ORF">B4088_0523</name>
</gene>
<name>A0A164QR57_BACCE</name>
<dbReference type="EMBL" id="LJKE01000015">
    <property type="protein sequence ID" value="KZD72062.1"/>
    <property type="molecule type" value="Genomic_DNA"/>
</dbReference>
<dbReference type="Proteomes" id="UP000076482">
    <property type="component" value="Unassembled WGS sequence"/>
</dbReference>
<dbReference type="RefSeq" id="WP_063259745.1">
    <property type="nucleotide sequence ID" value="NZ_LJKE01000015.1"/>
</dbReference>
<accession>A0A164QR57</accession>
<evidence type="ECO:0000313" key="2">
    <source>
        <dbReference type="Proteomes" id="UP000076482"/>
    </source>
</evidence>
<proteinExistence type="predicted"/>